<dbReference type="AlphaFoldDB" id="A0A939LSQ0"/>
<reference evidence="9" key="1">
    <citation type="submission" date="2021-03" db="EMBL/GenBank/DDBJ databases">
        <title>Actinotalea soli sp. nov., isolated from soil.</title>
        <authorList>
            <person name="Ping W."/>
            <person name="Zhang J."/>
        </authorList>
    </citation>
    <scope>NUCLEOTIDE SEQUENCE</scope>
    <source>
        <strain evidence="9">BY-33</strain>
    </source>
</reference>
<evidence type="ECO:0000256" key="1">
    <source>
        <dbReference type="ARBA" id="ARBA00004651"/>
    </source>
</evidence>
<evidence type="ECO:0000256" key="6">
    <source>
        <dbReference type="ARBA" id="ARBA00023136"/>
    </source>
</evidence>
<feature type="transmembrane region" description="Helical" evidence="7">
    <location>
        <begin position="56"/>
        <end position="80"/>
    </location>
</feature>
<organism evidence="9 10">
    <name type="scientific">Actinotalea soli</name>
    <dbReference type="NCBI Taxonomy" id="2819234"/>
    <lineage>
        <taxon>Bacteria</taxon>
        <taxon>Bacillati</taxon>
        <taxon>Actinomycetota</taxon>
        <taxon>Actinomycetes</taxon>
        <taxon>Micrococcales</taxon>
        <taxon>Cellulomonadaceae</taxon>
        <taxon>Actinotalea</taxon>
    </lineage>
</organism>
<accession>A0A939LSQ0</accession>
<dbReference type="Proteomes" id="UP000664209">
    <property type="component" value="Unassembled WGS sequence"/>
</dbReference>
<dbReference type="PANTHER" id="PTHR30450">
    <property type="entry name" value="ABC TRANSPORTER PERMEASE"/>
    <property type="match status" value="1"/>
</dbReference>
<feature type="transmembrane region" description="Helical" evidence="7">
    <location>
        <begin position="138"/>
        <end position="163"/>
    </location>
</feature>
<dbReference type="SUPFAM" id="SSF161098">
    <property type="entry name" value="MetI-like"/>
    <property type="match status" value="1"/>
</dbReference>
<dbReference type="Pfam" id="PF00528">
    <property type="entry name" value="BPD_transp_1"/>
    <property type="match status" value="1"/>
</dbReference>
<evidence type="ECO:0000256" key="2">
    <source>
        <dbReference type="ARBA" id="ARBA00022448"/>
    </source>
</evidence>
<evidence type="ECO:0000256" key="7">
    <source>
        <dbReference type="RuleBase" id="RU363032"/>
    </source>
</evidence>
<dbReference type="InterPro" id="IPR035906">
    <property type="entry name" value="MetI-like_sf"/>
</dbReference>
<keyword evidence="6 7" id="KW-0472">Membrane</keyword>
<evidence type="ECO:0000256" key="5">
    <source>
        <dbReference type="ARBA" id="ARBA00022989"/>
    </source>
</evidence>
<evidence type="ECO:0000259" key="8">
    <source>
        <dbReference type="PROSITE" id="PS50928"/>
    </source>
</evidence>
<evidence type="ECO:0000256" key="3">
    <source>
        <dbReference type="ARBA" id="ARBA00022475"/>
    </source>
</evidence>
<dbReference type="PANTHER" id="PTHR30450:SF14">
    <property type="entry name" value="TRANSPORTER, PERMEASE PROTEIN, PUTATIVE-RELATED"/>
    <property type="match status" value="1"/>
</dbReference>
<dbReference type="EMBL" id="JAGEMK010000012">
    <property type="protein sequence ID" value="MBO1753403.1"/>
    <property type="molecule type" value="Genomic_DNA"/>
</dbReference>
<comment type="similarity">
    <text evidence="7">Belongs to the binding-protein-dependent transport system permease family.</text>
</comment>
<dbReference type="GO" id="GO:0005886">
    <property type="term" value="C:plasma membrane"/>
    <property type="evidence" value="ECO:0007669"/>
    <property type="project" value="UniProtKB-SubCell"/>
</dbReference>
<protein>
    <submittedName>
        <fullName evidence="9">ABC transporter permease</fullName>
    </submittedName>
</protein>
<evidence type="ECO:0000313" key="10">
    <source>
        <dbReference type="Proteomes" id="UP000664209"/>
    </source>
</evidence>
<dbReference type="Gene3D" id="1.10.3720.10">
    <property type="entry name" value="MetI-like"/>
    <property type="match status" value="1"/>
</dbReference>
<keyword evidence="10" id="KW-1185">Reference proteome</keyword>
<feature type="domain" description="ABC transmembrane type-1" evidence="8">
    <location>
        <begin position="18"/>
        <end position="212"/>
    </location>
</feature>
<keyword evidence="2 7" id="KW-0813">Transport</keyword>
<dbReference type="CDD" id="cd06261">
    <property type="entry name" value="TM_PBP2"/>
    <property type="match status" value="1"/>
</dbReference>
<keyword evidence="3" id="KW-1003">Cell membrane</keyword>
<dbReference type="InterPro" id="IPR051322">
    <property type="entry name" value="AA_ABC_Transporter_Permease"/>
</dbReference>
<comment type="subcellular location">
    <subcellularLocation>
        <location evidence="1 7">Cell membrane</location>
        <topology evidence="1 7">Multi-pass membrane protein</topology>
    </subcellularLocation>
</comment>
<feature type="transmembrane region" description="Helical" evidence="7">
    <location>
        <begin position="22"/>
        <end position="44"/>
    </location>
</feature>
<feature type="transmembrane region" description="Helical" evidence="7">
    <location>
        <begin position="193"/>
        <end position="216"/>
    </location>
</feature>
<comment type="caution">
    <text evidence="9">The sequence shown here is derived from an EMBL/GenBank/DDBJ whole genome shotgun (WGS) entry which is preliminary data.</text>
</comment>
<sequence length="222" mass="24077">MNNETDWDYLVPLLQKAFGETLWMVSISLLIAGVAGLALGLAVYVTRRGNFLENRIVFTVLNLLINTIRPIPFIIFVFAVGPLTMALVGRTIGIEAAIPPMAIMAAVAFARLVEQNLVALDPGVVEAARAMGASRWRIVWSVLIPEALGPLILAFTFLTIAVIDMSAVVGMIGAGGLGDFAIRHGYQRFNWEVVWATVAIIIVLVQLVQVLGNALARKALRR</sequence>
<name>A0A939LSQ0_9CELL</name>
<dbReference type="RefSeq" id="WP_208057092.1">
    <property type="nucleotide sequence ID" value="NZ_JAGEMK010000012.1"/>
</dbReference>
<evidence type="ECO:0000256" key="4">
    <source>
        <dbReference type="ARBA" id="ARBA00022692"/>
    </source>
</evidence>
<proteinExistence type="inferred from homology"/>
<feature type="transmembrane region" description="Helical" evidence="7">
    <location>
        <begin position="92"/>
        <end position="113"/>
    </location>
</feature>
<dbReference type="GO" id="GO:0048473">
    <property type="term" value="P:D-methionine transmembrane transport"/>
    <property type="evidence" value="ECO:0007669"/>
    <property type="project" value="TreeGrafter"/>
</dbReference>
<evidence type="ECO:0000313" key="9">
    <source>
        <dbReference type="EMBL" id="MBO1753403.1"/>
    </source>
</evidence>
<gene>
    <name evidence="9" type="ORF">J4G33_16465</name>
</gene>
<keyword evidence="5 7" id="KW-1133">Transmembrane helix</keyword>
<dbReference type="PROSITE" id="PS50928">
    <property type="entry name" value="ABC_TM1"/>
    <property type="match status" value="1"/>
</dbReference>
<keyword evidence="4 7" id="KW-0812">Transmembrane</keyword>
<dbReference type="InterPro" id="IPR000515">
    <property type="entry name" value="MetI-like"/>
</dbReference>